<dbReference type="PANTHER" id="PTHR28570">
    <property type="entry name" value="ASPARTYL AMINOPEPTIDASE"/>
    <property type="match status" value="1"/>
</dbReference>
<dbReference type="Proteomes" id="UP000245423">
    <property type="component" value="Chromosome 1"/>
</dbReference>
<dbReference type="SUPFAM" id="SSF53187">
    <property type="entry name" value="Zn-dependent exopeptidases"/>
    <property type="match status" value="1"/>
</dbReference>
<dbReference type="Gene3D" id="3.40.630.10">
    <property type="entry name" value="Zn peptidases"/>
    <property type="match status" value="1"/>
</dbReference>
<evidence type="ECO:0000256" key="9">
    <source>
        <dbReference type="RuleBase" id="RU004386"/>
    </source>
</evidence>
<dbReference type="GO" id="GO:0008237">
    <property type="term" value="F:metallopeptidase activity"/>
    <property type="evidence" value="ECO:0007669"/>
    <property type="project" value="UniProtKB-KW"/>
</dbReference>
<evidence type="ECO:0000313" key="12">
    <source>
        <dbReference type="Proteomes" id="UP000245423"/>
    </source>
</evidence>
<keyword evidence="7 9" id="KW-0862">Zinc</keyword>
<evidence type="ECO:0000256" key="4">
    <source>
        <dbReference type="ARBA" id="ARBA00022670"/>
    </source>
</evidence>
<evidence type="ECO:0000256" key="1">
    <source>
        <dbReference type="ARBA" id="ARBA00001947"/>
    </source>
</evidence>
<keyword evidence="8 9" id="KW-0482">Metalloprotease</keyword>
<dbReference type="CDD" id="cd05658">
    <property type="entry name" value="M18_DAP"/>
    <property type="match status" value="1"/>
</dbReference>
<dbReference type="EC" id="3.4.11.-" evidence="10"/>
<evidence type="ECO:0000256" key="3">
    <source>
        <dbReference type="ARBA" id="ARBA00022438"/>
    </source>
</evidence>
<dbReference type="SUPFAM" id="SSF101821">
    <property type="entry name" value="Aminopeptidase/glucanase lid domain"/>
    <property type="match status" value="1"/>
</dbReference>
<comment type="similarity">
    <text evidence="2 9">Belongs to the peptidase M18 family.</text>
</comment>
<evidence type="ECO:0000256" key="7">
    <source>
        <dbReference type="ARBA" id="ARBA00022833"/>
    </source>
</evidence>
<dbReference type="InterPro" id="IPR001948">
    <property type="entry name" value="Peptidase_M18"/>
</dbReference>
<dbReference type="FunFam" id="2.30.250.10:FF:000003">
    <property type="entry name" value="Probable M18 family aminopeptidase 2"/>
    <property type="match status" value="1"/>
</dbReference>
<accession>M1ZBQ2</accession>
<evidence type="ECO:0000256" key="5">
    <source>
        <dbReference type="ARBA" id="ARBA00022723"/>
    </source>
</evidence>
<evidence type="ECO:0000256" key="2">
    <source>
        <dbReference type="ARBA" id="ARBA00008290"/>
    </source>
</evidence>
<dbReference type="RefSeq" id="WP_005585953.1">
    <property type="nucleotide sequence ID" value="NZ_LT669839.1"/>
</dbReference>
<dbReference type="OrthoDB" id="9764268at2"/>
<sequence length="437" mass="48588">MGKEQEFAKKLIDFINASHSSFHATKNVEEILIKEGFKKIELQDKWKLSKEGKYYVSKNSSAIVAFVIGKGEIEDDGFRIVGAHTDSPTFRIKPDPEMTVEGEYLKLNTEVYGGPILNTWFDRPLSMAGRVSIKTKNPLKPKELLIDMEKPIMTIPNLAIHMNRKVNEGVKINPQIDTLPLLSTINDKFEKESFILGLIAEKLNIKLEDILDFELFLYGVEKGSLIGLNEEFISIGRLDDLAMVHAGLYGLIDSKVGNATNVLVCFDNEEVGSTTKQGAASPMLRTVLERIAISMGKDKEDYYRALSNSFLISADMAHALHPNYTEKQDLTNRPVINGGPTIKISANQSYTTDSSSSAVYEGICKSVNVPVQKFVNRSDERGGSTIGPISSTQLDIPSVDIGNPILGMHSIRELGGVFDHYYVYKSFQEFYSIIATN</sequence>
<keyword evidence="5 9" id="KW-0479">Metal-binding</keyword>
<keyword evidence="3 9" id="KW-0031">Aminopeptidase</keyword>
<proteinExistence type="inferred from homology"/>
<dbReference type="Pfam" id="PF02127">
    <property type="entry name" value="Peptidase_M18"/>
    <property type="match status" value="1"/>
</dbReference>
<dbReference type="PANTHER" id="PTHR28570:SF3">
    <property type="entry name" value="ASPARTYL AMINOPEPTIDASE"/>
    <property type="match status" value="1"/>
</dbReference>
<organism evidence="11 12">
    <name type="scientific">[Clostridium] ultunense Esp</name>
    <dbReference type="NCBI Taxonomy" id="1288971"/>
    <lineage>
        <taxon>Bacteria</taxon>
        <taxon>Bacillati</taxon>
        <taxon>Bacillota</taxon>
        <taxon>Tissierellia</taxon>
        <taxon>Tissierellales</taxon>
        <taxon>Tepidimicrobiaceae</taxon>
        <taxon>Schnuerera</taxon>
    </lineage>
</organism>
<dbReference type="PRINTS" id="PR00932">
    <property type="entry name" value="AMINO1PTASE"/>
</dbReference>
<evidence type="ECO:0000256" key="6">
    <source>
        <dbReference type="ARBA" id="ARBA00022801"/>
    </source>
</evidence>
<dbReference type="EMBL" id="LT669839">
    <property type="protein sequence ID" value="SHD78000.1"/>
    <property type="molecule type" value="Genomic_DNA"/>
</dbReference>
<dbReference type="GO" id="GO:0004177">
    <property type="term" value="F:aminopeptidase activity"/>
    <property type="evidence" value="ECO:0007669"/>
    <property type="project" value="UniProtKB-KW"/>
</dbReference>
<keyword evidence="4 9" id="KW-0645">Protease</keyword>
<evidence type="ECO:0000256" key="10">
    <source>
        <dbReference type="RuleBase" id="RU004387"/>
    </source>
</evidence>
<comment type="cofactor">
    <cofactor evidence="1 10">
        <name>Zn(2+)</name>
        <dbReference type="ChEBI" id="CHEBI:29105"/>
    </cofactor>
</comment>
<dbReference type="HOGENOM" id="CLU_019532_2_0_9"/>
<dbReference type="Gene3D" id="2.30.250.10">
    <property type="entry name" value="Aminopeptidase i, Domain 2"/>
    <property type="match status" value="1"/>
</dbReference>
<reference evidence="11 12" key="1">
    <citation type="submission" date="2016-11" db="EMBL/GenBank/DDBJ databases">
        <authorList>
            <person name="Manzoor S."/>
        </authorList>
    </citation>
    <scope>NUCLEOTIDE SEQUENCE [LARGE SCALE GENOMIC DNA]</scope>
    <source>
        <strain evidence="11">Clostridium ultunense strain Esp</strain>
    </source>
</reference>
<gene>
    <name evidence="11" type="primary">apeB</name>
    <name evidence="11" type="ORF">CUESP1_2659</name>
</gene>
<evidence type="ECO:0000313" key="11">
    <source>
        <dbReference type="EMBL" id="SHD78000.1"/>
    </source>
</evidence>
<dbReference type="InterPro" id="IPR023358">
    <property type="entry name" value="Peptidase_M18_dom2"/>
</dbReference>
<keyword evidence="12" id="KW-1185">Reference proteome</keyword>
<dbReference type="GO" id="GO:0006508">
    <property type="term" value="P:proteolysis"/>
    <property type="evidence" value="ECO:0007669"/>
    <property type="project" value="UniProtKB-KW"/>
</dbReference>
<keyword evidence="6 9" id="KW-0378">Hydrolase</keyword>
<dbReference type="AlphaFoldDB" id="M1ZBQ2"/>
<dbReference type="NCBIfam" id="NF002759">
    <property type="entry name" value="PRK02813.1"/>
    <property type="match status" value="1"/>
</dbReference>
<dbReference type="GO" id="GO:0005737">
    <property type="term" value="C:cytoplasm"/>
    <property type="evidence" value="ECO:0007669"/>
    <property type="project" value="UniProtKB-ARBA"/>
</dbReference>
<dbReference type="GO" id="GO:0008270">
    <property type="term" value="F:zinc ion binding"/>
    <property type="evidence" value="ECO:0007669"/>
    <property type="project" value="InterPro"/>
</dbReference>
<evidence type="ECO:0000256" key="8">
    <source>
        <dbReference type="ARBA" id="ARBA00023049"/>
    </source>
</evidence>
<protein>
    <recommendedName>
        <fullName evidence="10">M18 family aminopeptidase</fullName>
        <ecNumber evidence="10">3.4.11.-</ecNumber>
    </recommendedName>
</protein>
<name>M1ZBQ2_9FIRM</name>